<dbReference type="PROSITE" id="PS50893">
    <property type="entry name" value="ABC_TRANSPORTER_2"/>
    <property type="match status" value="2"/>
</dbReference>
<organism evidence="11 12">
    <name type="scientific">Maliponia aquimaris</name>
    <dbReference type="NCBI Taxonomy" id="1673631"/>
    <lineage>
        <taxon>Bacteria</taxon>
        <taxon>Pseudomonadati</taxon>
        <taxon>Pseudomonadota</taxon>
        <taxon>Alphaproteobacteria</taxon>
        <taxon>Rhodobacterales</taxon>
        <taxon>Paracoccaceae</taxon>
        <taxon>Maliponia</taxon>
    </lineage>
</organism>
<keyword evidence="12" id="KW-1185">Reference proteome</keyword>
<evidence type="ECO:0000256" key="1">
    <source>
        <dbReference type="ARBA" id="ARBA00004202"/>
    </source>
</evidence>
<dbReference type="SMART" id="SM00382">
    <property type="entry name" value="AAA"/>
    <property type="match status" value="2"/>
</dbReference>
<dbReference type="CDD" id="cd03215">
    <property type="entry name" value="ABC_Carb_Monos_II"/>
    <property type="match status" value="1"/>
</dbReference>
<dbReference type="EC" id="3.6.3.17" evidence="11"/>
<evidence type="ECO:0000256" key="9">
    <source>
        <dbReference type="ARBA" id="ARBA00023136"/>
    </source>
</evidence>
<keyword evidence="3" id="KW-1003">Cell membrane</keyword>
<feature type="domain" description="ABC transporter" evidence="10">
    <location>
        <begin position="12"/>
        <end position="247"/>
    </location>
</feature>
<name>A0A238L0E7_9RHOB</name>
<evidence type="ECO:0000256" key="2">
    <source>
        <dbReference type="ARBA" id="ARBA00022448"/>
    </source>
</evidence>
<evidence type="ECO:0000256" key="4">
    <source>
        <dbReference type="ARBA" id="ARBA00022597"/>
    </source>
</evidence>
<proteinExistence type="predicted"/>
<dbReference type="InterPro" id="IPR050107">
    <property type="entry name" value="ABC_carbohydrate_import_ATPase"/>
</dbReference>
<reference evidence="11 12" key="1">
    <citation type="submission" date="2017-05" db="EMBL/GenBank/DDBJ databases">
        <authorList>
            <person name="Song R."/>
            <person name="Chenine A.L."/>
            <person name="Ruprecht R.M."/>
        </authorList>
    </citation>
    <scope>NUCLEOTIDE SEQUENCE [LARGE SCALE GENOMIC DNA]</scope>
    <source>
        <strain evidence="11 12">CECT 8898</strain>
    </source>
</reference>
<evidence type="ECO:0000259" key="10">
    <source>
        <dbReference type="PROSITE" id="PS50893"/>
    </source>
</evidence>
<keyword evidence="8" id="KW-1278">Translocase</keyword>
<keyword evidence="2" id="KW-0813">Transport</keyword>
<dbReference type="GO" id="GO:0005524">
    <property type="term" value="F:ATP binding"/>
    <property type="evidence" value="ECO:0007669"/>
    <property type="project" value="UniProtKB-KW"/>
</dbReference>
<dbReference type="GO" id="GO:0005886">
    <property type="term" value="C:plasma membrane"/>
    <property type="evidence" value="ECO:0007669"/>
    <property type="project" value="UniProtKB-SubCell"/>
</dbReference>
<dbReference type="InterPro" id="IPR003593">
    <property type="entry name" value="AAA+_ATPase"/>
</dbReference>
<dbReference type="PANTHER" id="PTHR43790:SF3">
    <property type="entry name" value="D-ALLOSE IMPORT ATP-BINDING PROTEIN ALSA-RELATED"/>
    <property type="match status" value="1"/>
</dbReference>
<dbReference type="InterPro" id="IPR017871">
    <property type="entry name" value="ABC_transporter-like_CS"/>
</dbReference>
<dbReference type="AlphaFoldDB" id="A0A238L0E7"/>
<evidence type="ECO:0000256" key="8">
    <source>
        <dbReference type="ARBA" id="ARBA00022967"/>
    </source>
</evidence>
<comment type="subcellular location">
    <subcellularLocation>
        <location evidence="1">Cell membrane</location>
        <topology evidence="1">Peripheral membrane protein</topology>
    </subcellularLocation>
</comment>
<accession>A0A238L0E7</accession>
<dbReference type="CDD" id="cd03216">
    <property type="entry name" value="ABC_Carb_Monos_I"/>
    <property type="match status" value="1"/>
</dbReference>
<feature type="domain" description="ABC transporter" evidence="10">
    <location>
        <begin position="257"/>
        <end position="500"/>
    </location>
</feature>
<dbReference type="RefSeq" id="WP_094022542.1">
    <property type="nucleotide sequence ID" value="NZ_FXYF01000012.1"/>
</dbReference>
<keyword evidence="5" id="KW-0677">Repeat</keyword>
<evidence type="ECO:0000313" key="11">
    <source>
        <dbReference type="EMBL" id="SMX47826.1"/>
    </source>
</evidence>
<protein>
    <submittedName>
        <fullName evidence="11">Ribose import ATP-binding protein RbsA</fullName>
        <ecNumber evidence="11">3.6.3.17</ecNumber>
    </submittedName>
</protein>
<evidence type="ECO:0000313" key="12">
    <source>
        <dbReference type="Proteomes" id="UP000207598"/>
    </source>
</evidence>
<dbReference type="OrthoDB" id="9805029at2"/>
<dbReference type="Proteomes" id="UP000207598">
    <property type="component" value="Unassembled WGS sequence"/>
</dbReference>
<dbReference type="PANTHER" id="PTHR43790">
    <property type="entry name" value="CARBOHYDRATE TRANSPORT ATP-BINDING PROTEIN MG119-RELATED"/>
    <property type="match status" value="1"/>
</dbReference>
<evidence type="ECO:0000256" key="3">
    <source>
        <dbReference type="ARBA" id="ARBA00022475"/>
    </source>
</evidence>
<keyword evidence="9" id="KW-0472">Membrane</keyword>
<sequence length="503" mass="53340">MPRHTSIDPPAWEIRGLTKRFPGVLANDAVNLTLNRGEIHGLMGENGCGKSTLIKALMGVHQPDGGVILRAGQPVTIADPTAARSAGIAAVFQEFSLIPTLSVAENIHLGSLPGHRLCIDWTRMHARAAEVLARLDVAIDPAATVGDLSVADQQLVEIAKAIATDATMVILDEPTTALGLDEIAVLHRVLKGLKAQGAAILYVSHRLDEVVELVDCVTVLKDGRVVSTAEDTPVTIKAIVGAMIGEVSDHYPKVSAVRNDIALELCDIRTANRVNGVSFALHRGEVLGLGGVLGSGRTEIARAIFGVDRLTSGEIRLGGKRLRLRSPQDAVAAGIALIPENRKADGLFFNFTGLANISVARLDRLGPPAAMNLTQERALGRDLIAKLEVTPAAETRLVGLLSGGNQQKIVIARWLFAGASVFVLDEPTQGIDVGAKIAVYRLINELTAAGHAVVLISSDHDELLAMSDRIAVVNHGRVTDIRPVSAFQRADLVRASAEEEFAA</sequence>
<dbReference type="SUPFAM" id="SSF52540">
    <property type="entry name" value="P-loop containing nucleoside triphosphate hydrolases"/>
    <property type="match status" value="2"/>
</dbReference>
<keyword evidence="6" id="KW-0547">Nucleotide-binding</keyword>
<dbReference type="PROSITE" id="PS00211">
    <property type="entry name" value="ABC_TRANSPORTER_1"/>
    <property type="match status" value="1"/>
</dbReference>
<gene>
    <name evidence="11" type="primary">rbsA_8</name>
    <name evidence="11" type="ORF">MAA8898_03768</name>
</gene>
<evidence type="ECO:0000256" key="7">
    <source>
        <dbReference type="ARBA" id="ARBA00022840"/>
    </source>
</evidence>
<keyword evidence="11" id="KW-0378">Hydrolase</keyword>
<evidence type="ECO:0000256" key="6">
    <source>
        <dbReference type="ARBA" id="ARBA00022741"/>
    </source>
</evidence>
<evidence type="ECO:0000256" key="5">
    <source>
        <dbReference type="ARBA" id="ARBA00022737"/>
    </source>
</evidence>
<dbReference type="InterPro" id="IPR003439">
    <property type="entry name" value="ABC_transporter-like_ATP-bd"/>
</dbReference>
<dbReference type="Gene3D" id="3.40.50.300">
    <property type="entry name" value="P-loop containing nucleotide triphosphate hydrolases"/>
    <property type="match status" value="2"/>
</dbReference>
<dbReference type="EMBL" id="FXYF01000012">
    <property type="protein sequence ID" value="SMX47826.1"/>
    <property type="molecule type" value="Genomic_DNA"/>
</dbReference>
<keyword evidence="7 11" id="KW-0067">ATP-binding</keyword>
<dbReference type="InterPro" id="IPR027417">
    <property type="entry name" value="P-loop_NTPase"/>
</dbReference>
<dbReference type="FunFam" id="3.40.50.300:FF:000127">
    <property type="entry name" value="Ribose import ATP-binding protein RbsA"/>
    <property type="match status" value="1"/>
</dbReference>
<keyword evidence="4" id="KW-0762">Sugar transport</keyword>
<dbReference type="GO" id="GO:0016887">
    <property type="term" value="F:ATP hydrolysis activity"/>
    <property type="evidence" value="ECO:0007669"/>
    <property type="project" value="InterPro"/>
</dbReference>
<dbReference type="Pfam" id="PF00005">
    <property type="entry name" value="ABC_tran"/>
    <property type="match status" value="2"/>
</dbReference>